<dbReference type="SMART" id="SM00271">
    <property type="entry name" value="DnaJ"/>
    <property type="match status" value="1"/>
</dbReference>
<dbReference type="InterPro" id="IPR012724">
    <property type="entry name" value="DnaJ"/>
</dbReference>
<dbReference type="GO" id="GO:0006457">
    <property type="term" value="P:protein folding"/>
    <property type="evidence" value="ECO:0007669"/>
    <property type="project" value="InterPro"/>
</dbReference>
<dbReference type="CDD" id="cd10719">
    <property type="entry name" value="DnaJ_zf"/>
    <property type="match status" value="1"/>
</dbReference>
<dbReference type="GeneID" id="14873992"/>
<dbReference type="Pfam" id="PF00226">
    <property type="entry name" value="DnaJ"/>
    <property type="match status" value="1"/>
</dbReference>
<dbReference type="RefSeq" id="XP_004359517.1">
    <property type="nucleotide sequence ID" value="XM_004359460.1"/>
</dbReference>
<dbReference type="Pfam" id="PF01556">
    <property type="entry name" value="DnaJ_C"/>
    <property type="match status" value="1"/>
</dbReference>
<dbReference type="FunFam" id="2.60.260.20:FF:000013">
    <property type="entry name" value="DnaJ subfamily B member 11"/>
    <property type="match status" value="1"/>
</dbReference>
<protein>
    <submittedName>
        <fullName evidence="9">Heat shock protein DnaJ family protein</fullName>
    </submittedName>
</protein>
<dbReference type="GO" id="GO:0008270">
    <property type="term" value="F:zinc ion binding"/>
    <property type="evidence" value="ECO:0007669"/>
    <property type="project" value="UniProtKB-KW"/>
</dbReference>
<dbReference type="GO" id="GO:0030544">
    <property type="term" value="F:Hsp70 protein binding"/>
    <property type="evidence" value="ECO:0007669"/>
    <property type="project" value="InterPro"/>
</dbReference>
<dbReference type="Gene3D" id="2.60.260.20">
    <property type="entry name" value="Urease metallochaperone UreE, N-terminal domain"/>
    <property type="match status" value="2"/>
</dbReference>
<sequence length="386" mass="42868">MKVLYLLVILLVVVGLCLGGKDYYEVLGVSRDSSPSEIKRAYRKLSLQYHPDKNPTPEGQEKFLEMTKVYETLSDSEKRRIYDQHGEEGLNRQNGGGGQDFGDFFSNIFRGFGGGGGGGHQQQHQAQPRGADIELDLEVTLKDLYLGRTSRVTHMKQILCQKCRGTGAKKASDVKTCTGCQGSGIKVRVQQLGPGFVQQVQQVCDECGGKGKKVASKCPHCSGKKVEIGEETYTVIVEKGMHNGQQIKLDQLGEESPDMTPGDVIFRIVEIPHSKFRREGDHLHHNLSITLLEALTGFDKTITHLDKHNVRVQSGDITIPGQVIEVLEEGMPHHQYPSQMGNLYVHITVDFPKDLTNDQKEPKQKSITNNNNSCLSNLSSIIHTQF</sequence>
<feature type="domain" description="CR-type" evidence="8">
    <location>
        <begin position="147"/>
        <end position="230"/>
    </location>
</feature>
<dbReference type="SUPFAM" id="SSF46565">
    <property type="entry name" value="Chaperone J-domain"/>
    <property type="match status" value="1"/>
</dbReference>
<dbReference type="InterPro" id="IPR036869">
    <property type="entry name" value="J_dom_sf"/>
</dbReference>
<dbReference type="GO" id="GO:0005524">
    <property type="term" value="F:ATP binding"/>
    <property type="evidence" value="ECO:0007669"/>
    <property type="project" value="InterPro"/>
</dbReference>
<dbReference type="GO" id="GO:0051082">
    <property type="term" value="F:unfolded protein binding"/>
    <property type="evidence" value="ECO:0007669"/>
    <property type="project" value="InterPro"/>
</dbReference>
<dbReference type="STRING" id="1054147.F4PTE5"/>
<evidence type="ECO:0000256" key="6">
    <source>
        <dbReference type="SAM" id="SignalP"/>
    </source>
</evidence>
<organism evidence="9 10">
    <name type="scientific">Cavenderia fasciculata</name>
    <name type="common">Slime mold</name>
    <name type="synonym">Dictyostelium fasciculatum</name>
    <dbReference type="NCBI Taxonomy" id="261658"/>
    <lineage>
        <taxon>Eukaryota</taxon>
        <taxon>Amoebozoa</taxon>
        <taxon>Evosea</taxon>
        <taxon>Eumycetozoa</taxon>
        <taxon>Dictyostelia</taxon>
        <taxon>Acytosteliales</taxon>
        <taxon>Cavenderiaceae</taxon>
        <taxon>Cavenderia</taxon>
    </lineage>
</organism>
<keyword evidence="4 5" id="KW-0862">Zinc</keyword>
<dbReference type="Gene3D" id="1.10.287.110">
    <property type="entry name" value="DnaJ domain"/>
    <property type="match status" value="1"/>
</dbReference>
<evidence type="ECO:0000259" key="7">
    <source>
        <dbReference type="PROSITE" id="PS50076"/>
    </source>
</evidence>
<dbReference type="InterPro" id="IPR001305">
    <property type="entry name" value="HSP_DnaJ_Cys-rich_dom"/>
</dbReference>
<dbReference type="FunFam" id="2.10.230.10:FF:000001">
    <property type="entry name" value="DnaJ subfamily A member 2"/>
    <property type="match status" value="1"/>
</dbReference>
<evidence type="ECO:0000256" key="4">
    <source>
        <dbReference type="ARBA" id="ARBA00022833"/>
    </source>
</evidence>
<dbReference type="SUPFAM" id="SSF57938">
    <property type="entry name" value="DnaJ/Hsp40 cysteine-rich domain"/>
    <property type="match status" value="1"/>
</dbReference>
<dbReference type="CDD" id="cd06257">
    <property type="entry name" value="DnaJ"/>
    <property type="match status" value="1"/>
</dbReference>
<evidence type="ECO:0000256" key="1">
    <source>
        <dbReference type="ARBA" id="ARBA00022723"/>
    </source>
</evidence>
<dbReference type="PROSITE" id="PS50076">
    <property type="entry name" value="DNAJ_2"/>
    <property type="match status" value="1"/>
</dbReference>
<dbReference type="InterPro" id="IPR002939">
    <property type="entry name" value="DnaJ_C"/>
</dbReference>
<dbReference type="HAMAP" id="MF_01152">
    <property type="entry name" value="DnaJ"/>
    <property type="match status" value="1"/>
</dbReference>
<dbReference type="OrthoDB" id="550424at2759"/>
<feature type="zinc finger region" description="CR-type" evidence="5">
    <location>
        <begin position="147"/>
        <end position="230"/>
    </location>
</feature>
<gene>
    <name evidence="9" type="ORF">DFA_01553</name>
</gene>
<keyword evidence="3 5" id="KW-0863">Zinc-finger</keyword>
<evidence type="ECO:0000313" key="9">
    <source>
        <dbReference type="EMBL" id="EGG21667.1"/>
    </source>
</evidence>
<dbReference type="GO" id="GO:0009408">
    <property type="term" value="P:response to heat"/>
    <property type="evidence" value="ECO:0007669"/>
    <property type="project" value="InterPro"/>
</dbReference>
<keyword evidence="9" id="KW-0346">Stress response</keyword>
<accession>F4PTE5</accession>
<reference evidence="10" key="1">
    <citation type="journal article" date="2011" name="Genome Res.">
        <title>Phylogeny-wide analysis of social amoeba genomes highlights ancient origins for complex intercellular communication.</title>
        <authorList>
            <person name="Heidel A.J."/>
            <person name="Lawal H.M."/>
            <person name="Felder M."/>
            <person name="Schilde C."/>
            <person name="Helps N.R."/>
            <person name="Tunggal B."/>
            <person name="Rivero F."/>
            <person name="John U."/>
            <person name="Schleicher M."/>
            <person name="Eichinger L."/>
            <person name="Platzer M."/>
            <person name="Noegel A.A."/>
            <person name="Schaap P."/>
            <person name="Gloeckner G."/>
        </authorList>
    </citation>
    <scope>NUCLEOTIDE SEQUENCE [LARGE SCALE GENOMIC DNA]</scope>
    <source>
        <strain evidence="10">SH3</strain>
    </source>
</reference>
<keyword evidence="10" id="KW-1185">Reference proteome</keyword>
<dbReference type="Gene3D" id="2.10.230.10">
    <property type="entry name" value="Heat shock protein DnaJ, cysteine-rich domain"/>
    <property type="match status" value="1"/>
</dbReference>
<dbReference type="InterPro" id="IPR008971">
    <property type="entry name" value="HSP40/DnaJ_pept-bd"/>
</dbReference>
<evidence type="ECO:0000256" key="5">
    <source>
        <dbReference type="PROSITE-ProRule" id="PRU00546"/>
    </source>
</evidence>
<dbReference type="PRINTS" id="PR00625">
    <property type="entry name" value="JDOMAIN"/>
</dbReference>
<dbReference type="OMA" id="WMDMDIS"/>
<evidence type="ECO:0000313" key="10">
    <source>
        <dbReference type="Proteomes" id="UP000007797"/>
    </source>
</evidence>
<dbReference type="Proteomes" id="UP000007797">
    <property type="component" value="Unassembled WGS sequence"/>
</dbReference>
<feature type="domain" description="J" evidence="7">
    <location>
        <begin position="22"/>
        <end position="86"/>
    </location>
</feature>
<dbReference type="KEGG" id="dfa:DFA_01553"/>
<dbReference type="InterPro" id="IPR044713">
    <property type="entry name" value="DNJA1/2-like"/>
</dbReference>
<evidence type="ECO:0000259" key="8">
    <source>
        <dbReference type="PROSITE" id="PS51188"/>
    </source>
</evidence>
<keyword evidence="6" id="KW-0732">Signal</keyword>
<dbReference type="EMBL" id="GL883010">
    <property type="protein sequence ID" value="EGG21667.1"/>
    <property type="molecule type" value="Genomic_DNA"/>
</dbReference>
<dbReference type="SUPFAM" id="SSF49493">
    <property type="entry name" value="HSP40/DnaJ peptide-binding domain"/>
    <property type="match status" value="2"/>
</dbReference>
<keyword evidence="2" id="KW-0677">Repeat</keyword>
<dbReference type="Pfam" id="PF00684">
    <property type="entry name" value="DnaJ_CXXCXGXG"/>
    <property type="match status" value="1"/>
</dbReference>
<proteinExistence type="inferred from homology"/>
<evidence type="ECO:0000256" key="2">
    <source>
        <dbReference type="ARBA" id="ARBA00022737"/>
    </source>
</evidence>
<dbReference type="PANTHER" id="PTHR43888">
    <property type="entry name" value="DNAJ-LIKE-2, ISOFORM A-RELATED"/>
    <property type="match status" value="1"/>
</dbReference>
<dbReference type="AlphaFoldDB" id="F4PTE5"/>
<name>F4PTE5_CACFS</name>
<keyword evidence="1 5" id="KW-0479">Metal-binding</keyword>
<feature type="chain" id="PRO_5003313347" evidence="6">
    <location>
        <begin position="20"/>
        <end position="386"/>
    </location>
</feature>
<evidence type="ECO:0000256" key="3">
    <source>
        <dbReference type="ARBA" id="ARBA00022771"/>
    </source>
</evidence>
<dbReference type="PROSITE" id="PS51188">
    <property type="entry name" value="ZF_CR"/>
    <property type="match status" value="1"/>
</dbReference>
<dbReference type="InterPro" id="IPR036410">
    <property type="entry name" value="HSP_DnaJ_Cys-rich_dom_sf"/>
</dbReference>
<dbReference type="InterPro" id="IPR001623">
    <property type="entry name" value="DnaJ_domain"/>
</dbReference>
<feature type="signal peptide" evidence="6">
    <location>
        <begin position="1"/>
        <end position="19"/>
    </location>
</feature>
<dbReference type="CDD" id="cd10747">
    <property type="entry name" value="DnaJ_C"/>
    <property type="match status" value="1"/>
</dbReference>